<reference evidence="1" key="1">
    <citation type="submission" date="2022-08" db="EMBL/GenBank/DDBJ databases">
        <title>Genomic Encyclopedia of Type Strains, Phase III (KMG-III): the genomes of soil and plant-associated and newly described type strains.</title>
        <authorList>
            <person name="Whitman W."/>
        </authorList>
    </citation>
    <scope>NUCLEOTIDE SEQUENCE</scope>
    <source>
        <strain evidence="1">HMT 1</strain>
    </source>
</reference>
<keyword evidence="2" id="KW-1185">Reference proteome</keyword>
<organism evidence="1 2">
    <name type="scientific">Methylohalomonas lacus</name>
    <dbReference type="NCBI Taxonomy" id="398773"/>
    <lineage>
        <taxon>Bacteria</taxon>
        <taxon>Pseudomonadati</taxon>
        <taxon>Pseudomonadota</taxon>
        <taxon>Gammaproteobacteria</taxon>
        <taxon>Methylohalomonadales</taxon>
        <taxon>Methylohalomonadaceae</taxon>
        <taxon>Methylohalomonas</taxon>
    </lineage>
</organism>
<gene>
    <name evidence="1" type="ORF">J2T55_002072</name>
</gene>
<sequence length="40" mass="4911">MLKITQWTNYSDFGTAHLIVQHAFRNFSLRTPLRIIFYFY</sequence>
<comment type="caution">
    <text evidence="1">The sequence shown here is derived from an EMBL/GenBank/DDBJ whole genome shotgun (WGS) entry which is preliminary data.</text>
</comment>
<name>A0AAE3HKR2_9GAMM</name>
<protein>
    <submittedName>
        <fullName evidence="1">Uncharacterized protein</fullName>
    </submittedName>
</protein>
<proteinExistence type="predicted"/>
<dbReference type="Proteomes" id="UP001204445">
    <property type="component" value="Unassembled WGS sequence"/>
</dbReference>
<evidence type="ECO:0000313" key="2">
    <source>
        <dbReference type="Proteomes" id="UP001204445"/>
    </source>
</evidence>
<dbReference type="AlphaFoldDB" id="A0AAE3HKR2"/>
<evidence type="ECO:0000313" key="1">
    <source>
        <dbReference type="EMBL" id="MCS3904039.1"/>
    </source>
</evidence>
<accession>A0AAE3HKR2</accession>
<dbReference type="EMBL" id="JANUCT010000015">
    <property type="protein sequence ID" value="MCS3904039.1"/>
    <property type="molecule type" value="Genomic_DNA"/>
</dbReference>